<dbReference type="EMBL" id="JACHNB010000001">
    <property type="protein sequence ID" value="MBB4739677.1"/>
    <property type="molecule type" value="Genomic_DNA"/>
</dbReference>
<evidence type="ECO:0000313" key="2">
    <source>
        <dbReference type="EMBL" id="MBB4739677.1"/>
    </source>
</evidence>
<evidence type="ECO:0000259" key="1">
    <source>
        <dbReference type="Pfam" id="PF13360"/>
    </source>
</evidence>
<dbReference type="Proteomes" id="UP000546162">
    <property type="component" value="Unassembled WGS sequence"/>
</dbReference>
<name>A0A7W7GWS5_9ACTN</name>
<dbReference type="InterPro" id="IPR011047">
    <property type="entry name" value="Quinoprotein_ADH-like_sf"/>
</dbReference>
<organism evidence="2 3">
    <name type="scientific">Actinoplanes octamycinicus</name>
    <dbReference type="NCBI Taxonomy" id="135948"/>
    <lineage>
        <taxon>Bacteria</taxon>
        <taxon>Bacillati</taxon>
        <taxon>Actinomycetota</taxon>
        <taxon>Actinomycetes</taxon>
        <taxon>Micromonosporales</taxon>
        <taxon>Micromonosporaceae</taxon>
        <taxon>Actinoplanes</taxon>
    </lineage>
</organism>
<gene>
    <name evidence="2" type="ORF">BJY16_003136</name>
</gene>
<accession>A0A7W7GWS5</accession>
<dbReference type="SMART" id="SM00564">
    <property type="entry name" value="PQQ"/>
    <property type="match status" value="3"/>
</dbReference>
<dbReference type="Gene3D" id="2.130.10.10">
    <property type="entry name" value="YVTN repeat-like/Quinoprotein amine dehydrogenase"/>
    <property type="match status" value="1"/>
</dbReference>
<dbReference type="InterPro" id="IPR018391">
    <property type="entry name" value="PQQ_b-propeller_rpt"/>
</dbReference>
<proteinExistence type="predicted"/>
<keyword evidence="3" id="KW-1185">Reference proteome</keyword>
<reference evidence="2 3" key="1">
    <citation type="submission" date="2020-08" db="EMBL/GenBank/DDBJ databases">
        <title>Sequencing the genomes of 1000 actinobacteria strains.</title>
        <authorList>
            <person name="Klenk H.-P."/>
        </authorList>
    </citation>
    <scope>NUCLEOTIDE SEQUENCE [LARGE SCALE GENOMIC DNA]</scope>
    <source>
        <strain evidence="2 3">DSM 45809</strain>
    </source>
</reference>
<comment type="caution">
    <text evidence="2">The sequence shown here is derived from an EMBL/GenBank/DDBJ whole genome shotgun (WGS) entry which is preliminary data.</text>
</comment>
<sequence>MLIDLDVAPAPAPERDRRIPWRKLRGAAAAAVLLLLGGAAAPPRIEAFPQIAGTSGRAAITVLLTPEALYTAHPAADEGTDLVARPLRPGGPAWQVHLQLIPGADLRLTRSGAVLVATDETELVALDPATGKERWSAASPPTLLGDRALLSDWDDDVGVMRLADLATGRILWSRPAEATGAMLDPAGRYLLTLDGLGSAQVWSAADGRPLGSRVVDEAIDPDDPLAVLAGDQAYVLGPTTITALRLPDLKLAWAQPSSVLMPRDAVLCGALLCVLGERGLTAFDPRTGAVRWTAPGWHDYADGVVRSLDGRLALLDLTTGEVLRRLGRGEVTDGLLLRAAGDHTEVTDLRTGRLYGTLPRVLSYGCTAVDDLVACPDRGATVVFRIRRGS</sequence>
<feature type="domain" description="Pyrrolo-quinoline quinone repeat" evidence="1">
    <location>
        <begin position="90"/>
        <end position="179"/>
    </location>
</feature>
<dbReference type="AlphaFoldDB" id="A0A7W7GWS5"/>
<dbReference type="RefSeq" id="WP_185040190.1">
    <property type="nucleotide sequence ID" value="NZ_BAABFG010000005.1"/>
</dbReference>
<dbReference type="Pfam" id="PF13360">
    <property type="entry name" value="PQQ_2"/>
    <property type="match status" value="1"/>
</dbReference>
<dbReference type="InterPro" id="IPR015943">
    <property type="entry name" value="WD40/YVTN_repeat-like_dom_sf"/>
</dbReference>
<dbReference type="InterPro" id="IPR002372">
    <property type="entry name" value="PQQ_rpt_dom"/>
</dbReference>
<evidence type="ECO:0000313" key="3">
    <source>
        <dbReference type="Proteomes" id="UP000546162"/>
    </source>
</evidence>
<dbReference type="SUPFAM" id="SSF50998">
    <property type="entry name" value="Quinoprotein alcohol dehydrogenase-like"/>
    <property type="match status" value="1"/>
</dbReference>
<protein>
    <submittedName>
        <fullName evidence="2">Outer membrane protein assembly factor BamB</fullName>
    </submittedName>
</protein>